<keyword evidence="2" id="KW-1185">Reference proteome</keyword>
<dbReference type="AlphaFoldDB" id="A0A9E7L620"/>
<organism evidence="1 2">
    <name type="scientific">Musa troglodytarum</name>
    <name type="common">fe'i banana</name>
    <dbReference type="NCBI Taxonomy" id="320322"/>
    <lineage>
        <taxon>Eukaryota</taxon>
        <taxon>Viridiplantae</taxon>
        <taxon>Streptophyta</taxon>
        <taxon>Embryophyta</taxon>
        <taxon>Tracheophyta</taxon>
        <taxon>Spermatophyta</taxon>
        <taxon>Magnoliopsida</taxon>
        <taxon>Liliopsida</taxon>
        <taxon>Zingiberales</taxon>
        <taxon>Musaceae</taxon>
        <taxon>Musa</taxon>
    </lineage>
</organism>
<name>A0A9E7L620_9LILI</name>
<sequence>MEFGFFDLALHDGLASMISSPPSCCSRCRCSLNNLSSFLAFSCPALVPFREIDTKDGTTPSCNTIWLHPSLSLHRIKRQDTAFSCSSGSPVSKTSASPPTRPRVDTISSLPDLVDAMFTKTVRAFSKLDEQRDNLGQAAHGLGLIETGEVKVQGYSLFTVVRV</sequence>
<proteinExistence type="predicted"/>
<evidence type="ECO:0000313" key="1">
    <source>
        <dbReference type="EMBL" id="URE39365.1"/>
    </source>
</evidence>
<dbReference type="EMBL" id="CP097510">
    <property type="protein sequence ID" value="URE39365.1"/>
    <property type="molecule type" value="Genomic_DNA"/>
</dbReference>
<protein>
    <submittedName>
        <fullName evidence="1">Uncharacterized protein</fullName>
    </submittedName>
</protein>
<accession>A0A9E7L620</accession>
<reference evidence="1" key="1">
    <citation type="submission" date="2022-05" db="EMBL/GenBank/DDBJ databases">
        <title>The Musa troglodytarum L. genome provides insights into the mechanism of non-climacteric behaviour and enrichment of carotenoids.</title>
        <authorList>
            <person name="Wang J."/>
        </authorList>
    </citation>
    <scope>NUCLEOTIDE SEQUENCE</scope>
    <source>
        <tissue evidence="1">Leaf</tissue>
    </source>
</reference>
<gene>
    <name evidence="1" type="ORF">MUK42_16564</name>
</gene>
<evidence type="ECO:0000313" key="2">
    <source>
        <dbReference type="Proteomes" id="UP001055439"/>
    </source>
</evidence>
<dbReference type="Proteomes" id="UP001055439">
    <property type="component" value="Chromosome 8"/>
</dbReference>